<keyword evidence="4" id="KW-0131">Cell cycle</keyword>
<keyword evidence="2" id="KW-0132">Cell division</keyword>
<dbReference type="PIRSF" id="PIRSF019345">
    <property type="entry name" value="ScpB"/>
    <property type="match status" value="1"/>
</dbReference>
<dbReference type="Pfam" id="PF04079">
    <property type="entry name" value="SMC_ScpB"/>
    <property type="match status" value="1"/>
</dbReference>
<sequence>MSNNIPMASKIEAILYLKGKPLSISEIAEYAACDRFTAEEGIIELMENYSRRDTALEVVETEIGYSLQVRSDFHDLVQALIPVELGVGALRTLAAIALHNPILQSELINLRGSGAYQHVQELVESGFVRKRRDNDSRSYALQITPKFHQYFQIEQLPQILTTPEKEQQLELELEGLQPEQETIEK</sequence>
<evidence type="ECO:0000256" key="3">
    <source>
        <dbReference type="ARBA" id="ARBA00022829"/>
    </source>
</evidence>
<dbReference type="NCBIfam" id="TIGR00281">
    <property type="entry name" value="SMC-Scp complex subunit ScpB"/>
    <property type="match status" value="1"/>
</dbReference>
<dbReference type="GO" id="GO:0051301">
    <property type="term" value="P:cell division"/>
    <property type="evidence" value="ECO:0007669"/>
    <property type="project" value="UniProtKB-KW"/>
</dbReference>
<keyword evidence="3" id="KW-0159">Chromosome partition</keyword>
<reference evidence="5 6" key="1">
    <citation type="submission" date="2018-02" db="EMBL/GenBank/DDBJ databases">
        <title>Discovery of a pederin family compound in a non-symbiotic bloom-forming cyanobacterium.</title>
        <authorList>
            <person name="Kust A."/>
            <person name="Mares J."/>
            <person name="Jokela J."/>
            <person name="Urajova P."/>
            <person name="Hajek J."/>
            <person name="Saurav K."/>
            <person name="Voracova K."/>
            <person name="Fewer D.P."/>
            <person name="Haapaniemi E."/>
            <person name="Permi P."/>
            <person name="Rehakova K."/>
            <person name="Sivonen K."/>
            <person name="Hrouzek P."/>
        </authorList>
    </citation>
    <scope>NUCLEOTIDE SEQUENCE [LARGE SCALE GENOMIC DNA]</scope>
    <source>
        <strain evidence="5 6">CHARLIE-1</strain>
    </source>
</reference>
<dbReference type="EMBL" id="PGEM01000178">
    <property type="protein sequence ID" value="PPJ61746.1"/>
    <property type="molecule type" value="Genomic_DNA"/>
</dbReference>
<evidence type="ECO:0000313" key="6">
    <source>
        <dbReference type="Proteomes" id="UP000239589"/>
    </source>
</evidence>
<accession>A0A2S6CPS7</accession>
<organism evidence="5 6">
    <name type="scientific">Cuspidothrix issatschenkoi CHARLIE-1</name>
    <dbReference type="NCBI Taxonomy" id="2052836"/>
    <lineage>
        <taxon>Bacteria</taxon>
        <taxon>Bacillati</taxon>
        <taxon>Cyanobacteriota</taxon>
        <taxon>Cyanophyceae</taxon>
        <taxon>Nostocales</taxon>
        <taxon>Aphanizomenonaceae</taxon>
        <taxon>Cuspidothrix</taxon>
    </lineage>
</organism>
<dbReference type="SUPFAM" id="SSF46785">
    <property type="entry name" value="Winged helix' DNA-binding domain"/>
    <property type="match status" value="2"/>
</dbReference>
<evidence type="ECO:0000256" key="2">
    <source>
        <dbReference type="ARBA" id="ARBA00022618"/>
    </source>
</evidence>
<keyword evidence="6" id="KW-1185">Reference proteome</keyword>
<proteinExistence type="predicted"/>
<keyword evidence="1" id="KW-0963">Cytoplasm</keyword>
<dbReference type="InterPro" id="IPR036388">
    <property type="entry name" value="WH-like_DNA-bd_sf"/>
</dbReference>
<evidence type="ECO:0000256" key="1">
    <source>
        <dbReference type="ARBA" id="ARBA00022490"/>
    </source>
</evidence>
<dbReference type="RefSeq" id="WP_104389350.1">
    <property type="nucleotide sequence ID" value="NZ_PGEM01000178.1"/>
</dbReference>
<comment type="caution">
    <text evidence="5">The sequence shown here is derived from an EMBL/GenBank/DDBJ whole genome shotgun (WGS) entry which is preliminary data.</text>
</comment>
<protein>
    <submittedName>
        <fullName evidence="5">SMC-Scp complex subunit ScpB</fullName>
    </submittedName>
</protein>
<evidence type="ECO:0000256" key="4">
    <source>
        <dbReference type="ARBA" id="ARBA00023306"/>
    </source>
</evidence>
<dbReference type="OrthoDB" id="460829at2"/>
<dbReference type="PANTHER" id="PTHR34298">
    <property type="entry name" value="SEGREGATION AND CONDENSATION PROTEIN B"/>
    <property type="match status" value="1"/>
</dbReference>
<evidence type="ECO:0000313" key="5">
    <source>
        <dbReference type="EMBL" id="PPJ61746.1"/>
    </source>
</evidence>
<name>A0A2S6CPS7_9CYAN</name>
<dbReference type="AlphaFoldDB" id="A0A2S6CPS7"/>
<gene>
    <name evidence="5" type="primary">scpB</name>
    <name evidence="5" type="ORF">CUN59_19270</name>
</gene>
<dbReference type="GO" id="GO:0051304">
    <property type="term" value="P:chromosome separation"/>
    <property type="evidence" value="ECO:0007669"/>
    <property type="project" value="InterPro"/>
</dbReference>
<dbReference type="InterPro" id="IPR036390">
    <property type="entry name" value="WH_DNA-bd_sf"/>
</dbReference>
<dbReference type="PANTHER" id="PTHR34298:SF2">
    <property type="entry name" value="SEGREGATION AND CONDENSATION PROTEIN B"/>
    <property type="match status" value="1"/>
</dbReference>
<dbReference type="Proteomes" id="UP000239589">
    <property type="component" value="Unassembled WGS sequence"/>
</dbReference>
<dbReference type="Gene3D" id="1.10.10.10">
    <property type="entry name" value="Winged helix-like DNA-binding domain superfamily/Winged helix DNA-binding domain"/>
    <property type="match status" value="2"/>
</dbReference>
<dbReference type="InterPro" id="IPR005234">
    <property type="entry name" value="ScpB_csome_segregation"/>
</dbReference>